<evidence type="ECO:0000256" key="8">
    <source>
        <dbReference type="ARBA" id="ARBA00023157"/>
    </source>
</evidence>
<dbReference type="SMART" id="SM00369">
    <property type="entry name" value="LRR_TYP"/>
    <property type="match status" value="5"/>
</dbReference>
<dbReference type="SUPFAM" id="SSF52058">
    <property type="entry name" value="L domain-like"/>
    <property type="match status" value="1"/>
</dbReference>
<name>A0A513Q5M1_PINFU</name>
<dbReference type="InterPro" id="IPR007110">
    <property type="entry name" value="Ig-like_dom"/>
</dbReference>
<dbReference type="GO" id="GO:0005886">
    <property type="term" value="C:plasma membrane"/>
    <property type="evidence" value="ECO:0007669"/>
    <property type="project" value="TreeGrafter"/>
</dbReference>
<evidence type="ECO:0000256" key="2">
    <source>
        <dbReference type="ARBA" id="ARBA00022614"/>
    </source>
</evidence>
<evidence type="ECO:0000256" key="3">
    <source>
        <dbReference type="ARBA" id="ARBA00022692"/>
    </source>
</evidence>
<dbReference type="InterPro" id="IPR032675">
    <property type="entry name" value="LRR_dom_sf"/>
</dbReference>
<feature type="compositionally biased region" description="Polar residues" evidence="9">
    <location>
        <begin position="600"/>
        <end position="612"/>
    </location>
</feature>
<dbReference type="Pfam" id="PF07679">
    <property type="entry name" value="I-set"/>
    <property type="match status" value="1"/>
</dbReference>
<dbReference type="InterPro" id="IPR036179">
    <property type="entry name" value="Ig-like_dom_sf"/>
</dbReference>
<evidence type="ECO:0000256" key="11">
    <source>
        <dbReference type="SAM" id="SignalP"/>
    </source>
</evidence>
<dbReference type="EMBL" id="MK482061">
    <property type="protein sequence ID" value="QBF81014.1"/>
    <property type="molecule type" value="mRNA"/>
</dbReference>
<dbReference type="SUPFAM" id="SSF48726">
    <property type="entry name" value="Immunoglobulin"/>
    <property type="match status" value="1"/>
</dbReference>
<feature type="region of interest" description="Disordered" evidence="9">
    <location>
        <begin position="390"/>
        <end position="541"/>
    </location>
</feature>
<evidence type="ECO:0000256" key="6">
    <source>
        <dbReference type="ARBA" id="ARBA00022989"/>
    </source>
</evidence>
<dbReference type="PROSITE" id="PS51450">
    <property type="entry name" value="LRR"/>
    <property type="match status" value="1"/>
</dbReference>
<dbReference type="PANTHER" id="PTHR24369">
    <property type="entry name" value="ANTIGEN BSP, PUTATIVE-RELATED"/>
    <property type="match status" value="1"/>
</dbReference>
<evidence type="ECO:0000256" key="1">
    <source>
        <dbReference type="ARBA" id="ARBA00004167"/>
    </source>
</evidence>
<feature type="domain" description="Ig-like" evidence="12">
    <location>
        <begin position="280"/>
        <end position="376"/>
    </location>
</feature>
<sequence>MKGDERTSIPLCLYIVLLSSTKHVQCSCVYSNNDIVQCSAGLVAFPSSLPEGTKSLYASGTSSNKNYIPKLTESNLSGLSELSHLILSHSEIHFIEDGSFSNTKLLHLDLSHNLLTDVSENVFRGLDHLSSLDLTNNFGLQIHPNAFRHVPKLKNLYIGELNLTSINNIGLQHILKLETLDVHANNLNRIDISVILHITSLRNLDISGNRVTGMPNGTLSKLKNLRNIQVENNPWDCNCEIYWMRNLPNNAGEKVICKTPKSVEGLIATELSLSNLTCVPGRVTGLQNCKTSYQQDFNTTLKTRCIFEGNPYPEVSWIRPDGANIEYFNYKYPGYSVSEYGVLTISQLDRVDNGKWKMVVSNILREFSIPITVTVTNILEEKTTLQTTITTTPPKTTMSTTTPSLTTTMTTTPPKTTTSTTTPSSKKTMTTTLPKTTMSTTTPSSTTTMTTTPPKTTMSTTTPSSKKTMTTTLPKTTMSTTTPSSTTTMTTTPPKTTMSTTTPSSKKTMTTTPPKTTMSTTTPSSTTTMTTGMTNPGTTTMKTSLLKTTTTLTTSFQKTTTFPQTTLMVNTPPQTTLAMTTIPPEPTTKMTTTSPTTTTSLQTEASSRTTASFPVRASNGLSNDTKETSGARSTTKKQNVSTMPTEEQGGHLIKDREYDAIQIINYVIAILGGIIILTIIIVVSGICFCVKMYRKQQIREIFELKRRSRSSCNVYEIPDSTSSSEIYLNEVL</sequence>
<dbReference type="InterPro" id="IPR050541">
    <property type="entry name" value="LRR_TM_domain-containing"/>
</dbReference>
<evidence type="ECO:0000256" key="10">
    <source>
        <dbReference type="SAM" id="Phobius"/>
    </source>
</evidence>
<organism evidence="13">
    <name type="scientific">Pinctada fucata</name>
    <name type="common">Akoya pearl oyster</name>
    <name type="synonym">Pinctada imbricata fucata</name>
    <dbReference type="NCBI Taxonomy" id="50426"/>
    <lineage>
        <taxon>Eukaryota</taxon>
        <taxon>Metazoa</taxon>
        <taxon>Spiralia</taxon>
        <taxon>Lophotrochozoa</taxon>
        <taxon>Mollusca</taxon>
        <taxon>Bivalvia</taxon>
        <taxon>Autobranchia</taxon>
        <taxon>Pteriomorphia</taxon>
        <taxon>Pterioida</taxon>
        <taxon>Pterioidea</taxon>
        <taxon>Pteriidae</taxon>
        <taxon>Pinctada</taxon>
    </lineage>
</organism>
<dbReference type="PANTHER" id="PTHR24369:SF213">
    <property type="entry name" value="INSULIN LIKE GROWTH FACTOR BINDING PROTEIN ACID LABILE SUBUNIT"/>
    <property type="match status" value="1"/>
</dbReference>
<comment type="subcellular location">
    <subcellularLocation>
        <location evidence="1">Membrane</location>
        <topology evidence="1">Single-pass membrane protein</topology>
    </subcellularLocation>
</comment>
<keyword evidence="3 10" id="KW-0812">Transmembrane</keyword>
<dbReference type="InterPro" id="IPR000483">
    <property type="entry name" value="Cys-rich_flank_reg_C"/>
</dbReference>
<keyword evidence="8" id="KW-1015">Disulfide bond</keyword>
<feature type="region of interest" description="Disordered" evidence="9">
    <location>
        <begin position="576"/>
        <end position="648"/>
    </location>
</feature>
<evidence type="ECO:0000256" key="7">
    <source>
        <dbReference type="ARBA" id="ARBA00023136"/>
    </source>
</evidence>
<keyword evidence="7 10" id="KW-0472">Membrane</keyword>
<feature type="signal peptide" evidence="11">
    <location>
        <begin position="1"/>
        <end position="26"/>
    </location>
</feature>
<reference evidence="13" key="1">
    <citation type="submission" date="2019-01" db="EMBL/GenBank/DDBJ databases">
        <title>Cloning and expression of two leucine-rich repeat-containing protein genes in the hemocytes of pearl oyster (Pinctada fucata) responding to bacteria challenge.</title>
        <authorList>
            <person name="Wang Z."/>
        </authorList>
    </citation>
    <scope>NUCLEOTIDE SEQUENCE</scope>
</reference>
<proteinExistence type="evidence at transcript level"/>
<keyword evidence="4 11" id="KW-0732">Signal</keyword>
<protein>
    <submittedName>
        <fullName evidence="13">Leucine-rich repeat-containing protein-like protein</fullName>
    </submittedName>
</protein>
<accession>A0A513Q5M1</accession>
<dbReference type="Gene3D" id="3.80.10.10">
    <property type="entry name" value="Ribonuclease Inhibitor"/>
    <property type="match status" value="2"/>
</dbReference>
<evidence type="ECO:0000256" key="5">
    <source>
        <dbReference type="ARBA" id="ARBA00022737"/>
    </source>
</evidence>
<feature type="compositionally biased region" description="Low complexity" evidence="9">
    <location>
        <begin position="587"/>
        <end position="599"/>
    </location>
</feature>
<keyword evidence="6 10" id="KW-1133">Transmembrane helix</keyword>
<dbReference type="InterPro" id="IPR013098">
    <property type="entry name" value="Ig_I-set"/>
</dbReference>
<dbReference type="InterPro" id="IPR003591">
    <property type="entry name" value="Leu-rich_rpt_typical-subtyp"/>
</dbReference>
<dbReference type="InterPro" id="IPR013783">
    <property type="entry name" value="Ig-like_fold"/>
</dbReference>
<keyword evidence="5" id="KW-0677">Repeat</keyword>
<keyword evidence="2" id="KW-0433">Leucine-rich repeat</keyword>
<dbReference type="InterPro" id="IPR001611">
    <property type="entry name" value="Leu-rich_rpt"/>
</dbReference>
<feature type="compositionally biased region" description="Polar residues" evidence="9">
    <location>
        <begin position="630"/>
        <end position="645"/>
    </location>
</feature>
<feature type="chain" id="PRO_5022109254" evidence="11">
    <location>
        <begin position="27"/>
        <end position="732"/>
    </location>
</feature>
<evidence type="ECO:0000259" key="12">
    <source>
        <dbReference type="PROSITE" id="PS50835"/>
    </source>
</evidence>
<dbReference type="AlphaFoldDB" id="A0A513Q5M1"/>
<dbReference type="Pfam" id="PF13855">
    <property type="entry name" value="LRR_8"/>
    <property type="match status" value="2"/>
</dbReference>
<feature type="transmembrane region" description="Helical" evidence="10">
    <location>
        <begin position="663"/>
        <end position="690"/>
    </location>
</feature>
<evidence type="ECO:0000313" key="13">
    <source>
        <dbReference type="EMBL" id="QBF81014.1"/>
    </source>
</evidence>
<dbReference type="SMART" id="SM00082">
    <property type="entry name" value="LRRCT"/>
    <property type="match status" value="1"/>
</dbReference>
<evidence type="ECO:0000256" key="4">
    <source>
        <dbReference type="ARBA" id="ARBA00022729"/>
    </source>
</evidence>
<evidence type="ECO:0000256" key="9">
    <source>
        <dbReference type="SAM" id="MobiDB-lite"/>
    </source>
</evidence>
<dbReference type="Gene3D" id="2.60.40.10">
    <property type="entry name" value="Immunoglobulins"/>
    <property type="match status" value="1"/>
</dbReference>
<dbReference type="PROSITE" id="PS50835">
    <property type="entry name" value="IG_LIKE"/>
    <property type="match status" value="1"/>
</dbReference>